<feature type="region of interest" description="Disordered" evidence="2">
    <location>
        <begin position="45"/>
        <end position="65"/>
    </location>
</feature>
<dbReference type="Gene3D" id="3.30.70.330">
    <property type="match status" value="1"/>
</dbReference>
<evidence type="ECO:0000256" key="1">
    <source>
        <dbReference type="PROSITE-ProRule" id="PRU00176"/>
    </source>
</evidence>
<accession>A2EFM8</accession>
<dbReference type="GO" id="GO:0048026">
    <property type="term" value="P:positive regulation of mRNA splicing, via spliceosome"/>
    <property type="evidence" value="ECO:0000318"/>
    <property type="project" value="GO_Central"/>
</dbReference>
<organism evidence="4 5">
    <name type="scientific">Trichomonas vaginalis (strain ATCC PRA-98 / G3)</name>
    <dbReference type="NCBI Taxonomy" id="412133"/>
    <lineage>
        <taxon>Eukaryota</taxon>
        <taxon>Metamonada</taxon>
        <taxon>Parabasalia</taxon>
        <taxon>Trichomonadida</taxon>
        <taxon>Trichomonadidae</taxon>
        <taxon>Trichomonas</taxon>
    </lineage>
</organism>
<dbReference type="GO" id="GO:0005681">
    <property type="term" value="C:spliceosomal complex"/>
    <property type="evidence" value="ECO:0000318"/>
    <property type="project" value="GO_Central"/>
</dbReference>
<dbReference type="SUPFAM" id="SSF54928">
    <property type="entry name" value="RNA-binding domain, RBD"/>
    <property type="match status" value="1"/>
</dbReference>
<feature type="domain" description="RRM" evidence="3">
    <location>
        <begin position="1"/>
        <end position="46"/>
    </location>
</feature>
<reference evidence="4" key="1">
    <citation type="submission" date="2006-10" db="EMBL/GenBank/DDBJ databases">
        <authorList>
            <person name="Amadeo P."/>
            <person name="Zhao Q."/>
            <person name="Wortman J."/>
            <person name="Fraser-Liggett C."/>
            <person name="Carlton J."/>
        </authorList>
    </citation>
    <scope>NUCLEOTIDE SEQUENCE</scope>
    <source>
        <strain evidence="4">G3</strain>
    </source>
</reference>
<protein>
    <recommendedName>
        <fullName evidence="3">RRM domain-containing protein</fullName>
    </recommendedName>
</protein>
<dbReference type="InParanoid" id="A2EFM8"/>
<evidence type="ECO:0000259" key="3">
    <source>
        <dbReference type="PROSITE" id="PS50102"/>
    </source>
</evidence>
<dbReference type="KEGG" id="tva:4766412"/>
<reference evidence="4" key="2">
    <citation type="journal article" date="2007" name="Science">
        <title>Draft genome sequence of the sexually transmitted pathogen Trichomonas vaginalis.</title>
        <authorList>
            <person name="Carlton J.M."/>
            <person name="Hirt R.P."/>
            <person name="Silva J.C."/>
            <person name="Delcher A.L."/>
            <person name="Schatz M."/>
            <person name="Zhao Q."/>
            <person name="Wortman J.R."/>
            <person name="Bidwell S.L."/>
            <person name="Alsmark U.C.M."/>
            <person name="Besteiro S."/>
            <person name="Sicheritz-Ponten T."/>
            <person name="Noel C.J."/>
            <person name="Dacks J.B."/>
            <person name="Foster P.G."/>
            <person name="Simillion C."/>
            <person name="Van de Peer Y."/>
            <person name="Miranda-Saavedra D."/>
            <person name="Barton G.J."/>
            <person name="Westrop G.D."/>
            <person name="Mueller S."/>
            <person name="Dessi D."/>
            <person name="Fiori P.L."/>
            <person name="Ren Q."/>
            <person name="Paulsen I."/>
            <person name="Zhang H."/>
            <person name="Bastida-Corcuera F.D."/>
            <person name="Simoes-Barbosa A."/>
            <person name="Brown M.T."/>
            <person name="Hayes R.D."/>
            <person name="Mukherjee M."/>
            <person name="Okumura C.Y."/>
            <person name="Schneider R."/>
            <person name="Smith A.J."/>
            <person name="Vanacova S."/>
            <person name="Villalvazo M."/>
            <person name="Haas B.J."/>
            <person name="Pertea M."/>
            <person name="Feldblyum T.V."/>
            <person name="Utterback T.R."/>
            <person name="Shu C.L."/>
            <person name="Osoegawa K."/>
            <person name="de Jong P.J."/>
            <person name="Hrdy I."/>
            <person name="Horvathova L."/>
            <person name="Zubacova Z."/>
            <person name="Dolezal P."/>
            <person name="Malik S.B."/>
            <person name="Logsdon J.M. Jr."/>
            <person name="Henze K."/>
            <person name="Gupta A."/>
            <person name="Wang C.C."/>
            <person name="Dunne R.L."/>
            <person name="Upcroft J.A."/>
            <person name="Upcroft P."/>
            <person name="White O."/>
            <person name="Salzberg S.L."/>
            <person name="Tang P."/>
            <person name="Chiu C.-H."/>
            <person name="Lee Y.-S."/>
            <person name="Embley T.M."/>
            <person name="Coombs G.H."/>
            <person name="Mottram J.C."/>
            <person name="Tachezy J."/>
            <person name="Fraser-Liggett C.M."/>
            <person name="Johnson P.J."/>
        </authorList>
    </citation>
    <scope>NUCLEOTIDE SEQUENCE [LARGE SCALE GENOMIC DNA]</scope>
    <source>
        <strain evidence="4">G3</strain>
    </source>
</reference>
<dbReference type="OrthoDB" id="439808at2759"/>
<dbReference type="VEuPathDB" id="TrichDB:TVAG_487490"/>
<evidence type="ECO:0000313" key="4">
    <source>
        <dbReference type="EMBL" id="EAY08523.1"/>
    </source>
</evidence>
<dbReference type="InterPro" id="IPR000504">
    <property type="entry name" value="RRM_dom"/>
</dbReference>
<dbReference type="Pfam" id="PF00076">
    <property type="entry name" value="RRM_1"/>
    <property type="match status" value="1"/>
</dbReference>
<dbReference type="AlphaFoldDB" id="A2EFM8"/>
<proteinExistence type="predicted"/>
<dbReference type="PROSITE" id="PS50102">
    <property type="entry name" value="RRM"/>
    <property type="match status" value="1"/>
</dbReference>
<dbReference type="GO" id="GO:0003723">
    <property type="term" value="F:RNA binding"/>
    <property type="evidence" value="ECO:0000318"/>
    <property type="project" value="GO_Central"/>
</dbReference>
<evidence type="ECO:0000313" key="5">
    <source>
        <dbReference type="Proteomes" id="UP000001542"/>
    </source>
</evidence>
<dbReference type="EMBL" id="DS113376">
    <property type="protein sequence ID" value="EAY08523.1"/>
    <property type="molecule type" value="Genomic_DNA"/>
</dbReference>
<sequence length="101" mass="11575">MVDETGKFKGMAFLTYQKASDAKYCIKDLNDANFEGKRLVVREAKNQTNSIKDPNRKKEKPPPFQICSDIKQTPEIVQYVGMLNQLKETFLRACENLAKES</sequence>
<dbReference type="RefSeq" id="XP_001320746.1">
    <property type="nucleotide sequence ID" value="XM_001320711.1"/>
</dbReference>
<keyword evidence="5" id="KW-1185">Reference proteome</keyword>
<dbReference type="InterPro" id="IPR035979">
    <property type="entry name" value="RBD_domain_sf"/>
</dbReference>
<dbReference type="Proteomes" id="UP000001542">
    <property type="component" value="Unassembled WGS sequence"/>
</dbReference>
<dbReference type="InterPro" id="IPR012677">
    <property type="entry name" value="Nucleotide-bd_a/b_plait_sf"/>
</dbReference>
<keyword evidence="1" id="KW-0694">RNA-binding</keyword>
<evidence type="ECO:0000256" key="2">
    <source>
        <dbReference type="SAM" id="MobiDB-lite"/>
    </source>
</evidence>
<name>A2EFM8_TRIV3</name>
<gene>
    <name evidence="4" type="ORF">TVAG_487490</name>
</gene>
<dbReference type="VEuPathDB" id="TrichDB:TVAGG3_0062060"/>